<evidence type="ECO:0000313" key="1">
    <source>
        <dbReference type="EMBL" id="TVU27591.1"/>
    </source>
</evidence>
<feature type="non-terminal residue" evidence="1">
    <location>
        <position position="1"/>
    </location>
</feature>
<dbReference type="AlphaFoldDB" id="A0A5J9UWB9"/>
<gene>
    <name evidence="1" type="ORF">EJB05_19082</name>
</gene>
<feature type="non-terminal residue" evidence="1">
    <location>
        <position position="50"/>
    </location>
</feature>
<dbReference type="EMBL" id="RWGY01000011">
    <property type="protein sequence ID" value="TVU27591.1"/>
    <property type="molecule type" value="Genomic_DNA"/>
</dbReference>
<proteinExistence type="predicted"/>
<reference evidence="1 2" key="1">
    <citation type="journal article" date="2019" name="Sci. Rep.">
        <title>A high-quality genome of Eragrostis curvula grass provides insights into Poaceae evolution and supports new strategies to enhance forage quality.</title>
        <authorList>
            <person name="Carballo J."/>
            <person name="Santos B.A.C.M."/>
            <person name="Zappacosta D."/>
            <person name="Garbus I."/>
            <person name="Selva J.P."/>
            <person name="Gallo C.A."/>
            <person name="Diaz A."/>
            <person name="Albertini E."/>
            <person name="Caccamo M."/>
            <person name="Echenique V."/>
        </authorList>
    </citation>
    <scope>NUCLEOTIDE SEQUENCE [LARGE SCALE GENOMIC DNA]</scope>
    <source>
        <strain evidence="2">cv. Victoria</strain>
        <tissue evidence="1">Leaf</tissue>
    </source>
</reference>
<protein>
    <submittedName>
        <fullName evidence="1">Uncharacterized protein</fullName>
    </submittedName>
</protein>
<organism evidence="1 2">
    <name type="scientific">Eragrostis curvula</name>
    <name type="common">weeping love grass</name>
    <dbReference type="NCBI Taxonomy" id="38414"/>
    <lineage>
        <taxon>Eukaryota</taxon>
        <taxon>Viridiplantae</taxon>
        <taxon>Streptophyta</taxon>
        <taxon>Embryophyta</taxon>
        <taxon>Tracheophyta</taxon>
        <taxon>Spermatophyta</taxon>
        <taxon>Magnoliopsida</taxon>
        <taxon>Liliopsida</taxon>
        <taxon>Poales</taxon>
        <taxon>Poaceae</taxon>
        <taxon>PACMAD clade</taxon>
        <taxon>Chloridoideae</taxon>
        <taxon>Eragrostideae</taxon>
        <taxon>Eragrostidinae</taxon>
        <taxon>Eragrostis</taxon>
    </lineage>
</organism>
<name>A0A5J9UWB9_9POAL</name>
<accession>A0A5J9UWB9</accession>
<sequence>MATTLLPVESPAKGLRGCRIDPLGVPSFHWICYSTVLIIYCEVSHPPVSI</sequence>
<dbReference type="Gramene" id="TVU27591">
    <property type="protein sequence ID" value="TVU27591"/>
    <property type="gene ID" value="EJB05_19082"/>
</dbReference>
<evidence type="ECO:0000313" key="2">
    <source>
        <dbReference type="Proteomes" id="UP000324897"/>
    </source>
</evidence>
<dbReference type="Proteomes" id="UP000324897">
    <property type="component" value="Chromosome 1"/>
</dbReference>
<keyword evidence="2" id="KW-1185">Reference proteome</keyword>
<comment type="caution">
    <text evidence="1">The sequence shown here is derived from an EMBL/GenBank/DDBJ whole genome shotgun (WGS) entry which is preliminary data.</text>
</comment>